<organism evidence="2 3">
    <name type="scientific">Congregibacter variabilis</name>
    <dbReference type="NCBI Taxonomy" id="3081200"/>
    <lineage>
        <taxon>Bacteria</taxon>
        <taxon>Pseudomonadati</taxon>
        <taxon>Pseudomonadota</taxon>
        <taxon>Gammaproteobacteria</taxon>
        <taxon>Cellvibrionales</taxon>
        <taxon>Halieaceae</taxon>
        <taxon>Congregibacter</taxon>
    </lineage>
</organism>
<dbReference type="InterPro" id="IPR021409">
    <property type="entry name" value="DUF3047"/>
</dbReference>
<dbReference type="Pfam" id="PF11249">
    <property type="entry name" value="DUF3047"/>
    <property type="match status" value="1"/>
</dbReference>
<keyword evidence="3" id="KW-1185">Reference proteome</keyword>
<evidence type="ECO:0000256" key="1">
    <source>
        <dbReference type="SAM" id="SignalP"/>
    </source>
</evidence>
<dbReference type="EMBL" id="CP136864">
    <property type="protein sequence ID" value="WOJ95130.1"/>
    <property type="molecule type" value="Genomic_DNA"/>
</dbReference>
<proteinExistence type="predicted"/>
<dbReference type="RefSeq" id="WP_407349763.1">
    <property type="nucleotide sequence ID" value="NZ_CP136864.1"/>
</dbReference>
<sequence>MRHRMDKTRQSLLLGAATAMLLFAPLTLGADVDENAVSKVAAQHVEMSFSHSQEGWRKTGISLRSGQSATIIGDGAVNLGLPVPAPASLFLWARIGEDGDVFNVASDTYTFVAQTEGDLYLAVRPAGFYWTDRRGTFPADFGGVPKYPLDAQAAVYRWSKAPGAALTAMAATDDARWQLALSRYRDAPQLPDEFEYLWYLGQSTVFEAYEDGANFGVRATPSNDGGIIRKALDIPLNEETLFSFDWLYEQLPAKGPETEAQYHDYLSIALEFDNGQDLTWFWSGHLEAGTEFTCPLPWWDQRETHIAVQSGEEGLGDWHSHSRSVLQDYQSAVGGELPGRIVGVWVINSGVFGDKPGEAVFANLKVRNGSAVTEVFNHK</sequence>
<evidence type="ECO:0000313" key="3">
    <source>
        <dbReference type="Proteomes" id="UP001626537"/>
    </source>
</evidence>
<feature type="signal peptide" evidence="1">
    <location>
        <begin position="1"/>
        <end position="30"/>
    </location>
</feature>
<gene>
    <name evidence="2" type="ORF">R0135_08135</name>
</gene>
<name>A0ABZ0I9L9_9GAMM</name>
<keyword evidence="1" id="KW-0732">Signal</keyword>
<accession>A0ABZ0I9L9</accession>
<dbReference type="Proteomes" id="UP001626537">
    <property type="component" value="Chromosome"/>
</dbReference>
<protein>
    <submittedName>
        <fullName evidence="2">DUF3047 domain-containing protein</fullName>
    </submittedName>
</protein>
<evidence type="ECO:0000313" key="2">
    <source>
        <dbReference type="EMBL" id="WOJ95130.1"/>
    </source>
</evidence>
<reference evidence="2 3" key="1">
    <citation type="submission" date="2023-10" db="EMBL/GenBank/DDBJ databases">
        <title>Two novel species belonging to the OM43/NOR5 clade.</title>
        <authorList>
            <person name="Park M."/>
        </authorList>
    </citation>
    <scope>NUCLEOTIDE SEQUENCE [LARGE SCALE GENOMIC DNA]</scope>
    <source>
        <strain evidence="2 3">IMCC43200</strain>
    </source>
</reference>
<feature type="chain" id="PRO_5046409298" evidence="1">
    <location>
        <begin position="31"/>
        <end position="379"/>
    </location>
</feature>